<dbReference type="Gene3D" id="3.40.850.10">
    <property type="entry name" value="Kinesin motor domain"/>
    <property type="match status" value="2"/>
</dbReference>
<dbReference type="InterPro" id="IPR047149">
    <property type="entry name" value="KIF11-like"/>
</dbReference>
<dbReference type="Proteomes" id="UP000001645">
    <property type="component" value="Chromosome 3"/>
</dbReference>
<reference evidence="15 16" key="1">
    <citation type="journal article" date="2010" name="PLoS Biol.">
        <title>Multi-platform next-generation sequencing of the domestic turkey (Meleagris gallopavo): genome assembly and analysis.</title>
        <authorList>
            <person name="Dalloul R.A."/>
            <person name="Long J.A."/>
            <person name="Zimin A.V."/>
            <person name="Aslam L."/>
            <person name="Beal K."/>
            <person name="Blomberg L.A."/>
            <person name="Bouffard P."/>
            <person name="Burt D.W."/>
            <person name="Crasta O."/>
            <person name="Crooijmans R.P."/>
            <person name="Cooper K."/>
            <person name="Coulombe R.A."/>
            <person name="De S."/>
            <person name="Delany M.E."/>
            <person name="Dodgson J.B."/>
            <person name="Dong J.J."/>
            <person name="Evans C."/>
            <person name="Frederickson K.M."/>
            <person name="Flicek P."/>
            <person name="Florea L."/>
            <person name="Folkerts O."/>
            <person name="Groenen M.A."/>
            <person name="Harkins T.T."/>
            <person name="Herrero J."/>
            <person name="Hoffmann S."/>
            <person name="Megens H.J."/>
            <person name="Jiang A."/>
            <person name="de Jong P."/>
            <person name="Kaiser P."/>
            <person name="Kim H."/>
            <person name="Kim K.W."/>
            <person name="Kim S."/>
            <person name="Langenberger D."/>
            <person name="Lee M.K."/>
            <person name="Lee T."/>
            <person name="Mane S."/>
            <person name="Marcais G."/>
            <person name="Marz M."/>
            <person name="McElroy A.P."/>
            <person name="Modise T."/>
            <person name="Nefedov M."/>
            <person name="Notredame C."/>
            <person name="Paton I.R."/>
            <person name="Payne W.S."/>
            <person name="Pertea G."/>
            <person name="Prickett D."/>
            <person name="Puiu D."/>
            <person name="Qioa D."/>
            <person name="Raineri E."/>
            <person name="Ruffier M."/>
            <person name="Salzberg S.L."/>
            <person name="Schatz M.C."/>
            <person name="Scheuring C."/>
            <person name="Schmidt C.J."/>
            <person name="Schroeder S."/>
            <person name="Searle S.M."/>
            <person name="Smith E.J."/>
            <person name="Smith J."/>
            <person name="Sonstegard T.S."/>
            <person name="Stadler P.F."/>
            <person name="Tafer H."/>
            <person name="Tu Z.J."/>
            <person name="Van Tassell C.P."/>
            <person name="Vilella A.J."/>
            <person name="Williams K.P."/>
            <person name="Yorke J.A."/>
            <person name="Zhang L."/>
            <person name="Zhang H.B."/>
            <person name="Zhang X."/>
            <person name="Zhang Y."/>
            <person name="Reed K.M."/>
        </authorList>
    </citation>
    <scope>NUCLEOTIDE SEQUENCE [LARGE SCALE GENOMIC DNA]</scope>
</reference>
<dbReference type="PANTHER" id="PTHR47970:SF29">
    <property type="entry name" value="KINESIN FAMILY MEMBER 20B"/>
    <property type="match status" value="1"/>
</dbReference>
<keyword evidence="13" id="KW-0812">Transmembrane</keyword>
<dbReference type="GO" id="GO:0072686">
    <property type="term" value="C:mitotic spindle"/>
    <property type="evidence" value="ECO:0007669"/>
    <property type="project" value="TreeGrafter"/>
</dbReference>
<evidence type="ECO:0000313" key="15">
    <source>
        <dbReference type="Ensembl" id="ENSMGAP00000011464.3"/>
    </source>
</evidence>
<proteinExistence type="inferred from homology"/>
<dbReference type="Bgee" id="ENSMGAG00000010989">
    <property type="expression patterns" value="Expressed in bursa of Fabricius and 9 other cell types or tissues"/>
</dbReference>
<dbReference type="InterPro" id="IPR019821">
    <property type="entry name" value="Kinesin_motor_CS"/>
</dbReference>
<evidence type="ECO:0000259" key="14">
    <source>
        <dbReference type="PROSITE" id="PS50067"/>
    </source>
</evidence>
<dbReference type="GO" id="GO:0090307">
    <property type="term" value="P:mitotic spindle assembly"/>
    <property type="evidence" value="ECO:0007669"/>
    <property type="project" value="TreeGrafter"/>
</dbReference>
<evidence type="ECO:0000256" key="12">
    <source>
        <dbReference type="SAM" id="Coils"/>
    </source>
</evidence>
<dbReference type="Ensembl" id="ENSMGAT00000012340.3">
    <property type="protein sequence ID" value="ENSMGAP00000011464.3"/>
    <property type="gene ID" value="ENSMGAG00000010989.3"/>
</dbReference>
<feature type="transmembrane region" description="Helical" evidence="13">
    <location>
        <begin position="21"/>
        <end position="40"/>
    </location>
</feature>
<evidence type="ECO:0000256" key="11">
    <source>
        <dbReference type="RuleBase" id="RU000394"/>
    </source>
</evidence>
<dbReference type="AlphaFoldDB" id="G1NES8"/>
<dbReference type="GeneTree" id="ENSGT00940000164689"/>
<dbReference type="GO" id="GO:0005524">
    <property type="term" value="F:ATP binding"/>
    <property type="evidence" value="ECO:0007669"/>
    <property type="project" value="UniProtKB-UniRule"/>
</dbReference>
<comment type="similarity">
    <text evidence="10 11">Belongs to the TRAFAC class myosin-kinesin ATPase superfamily. Kinesin family.</text>
</comment>
<keyword evidence="16" id="KW-1185">Reference proteome</keyword>
<keyword evidence="3" id="KW-0597">Phosphoprotein</keyword>
<keyword evidence="6 10" id="KW-0067">ATP-binding</keyword>
<dbReference type="SMART" id="SM00129">
    <property type="entry name" value="KISc"/>
    <property type="match status" value="1"/>
</dbReference>
<evidence type="ECO:0000256" key="6">
    <source>
        <dbReference type="ARBA" id="ARBA00022840"/>
    </source>
</evidence>
<dbReference type="Pfam" id="PF00225">
    <property type="entry name" value="Kinesin"/>
    <property type="match status" value="1"/>
</dbReference>
<evidence type="ECO:0000256" key="3">
    <source>
        <dbReference type="ARBA" id="ARBA00022553"/>
    </source>
</evidence>
<keyword evidence="5 10" id="KW-0547">Nucleotide-binding</keyword>
<dbReference type="PANTHER" id="PTHR47970">
    <property type="entry name" value="KINESIN-LIKE PROTEIN KIF11"/>
    <property type="match status" value="1"/>
</dbReference>
<dbReference type="FunFam" id="3.40.850.10:FF:000095">
    <property type="entry name" value="Kinesin-like protein"/>
    <property type="match status" value="1"/>
</dbReference>
<dbReference type="GO" id="GO:0051231">
    <property type="term" value="P:spindle elongation"/>
    <property type="evidence" value="ECO:0007669"/>
    <property type="project" value="TreeGrafter"/>
</dbReference>
<gene>
    <name evidence="15" type="primary">LOC100550690</name>
</gene>
<reference evidence="15" key="2">
    <citation type="submission" date="2025-08" db="UniProtKB">
        <authorList>
            <consortium name="Ensembl"/>
        </authorList>
    </citation>
    <scope>IDENTIFICATION</scope>
</reference>
<evidence type="ECO:0000313" key="16">
    <source>
        <dbReference type="Proteomes" id="UP000001645"/>
    </source>
</evidence>
<dbReference type="GO" id="GO:0007018">
    <property type="term" value="P:microtubule-based movement"/>
    <property type="evidence" value="ECO:0007669"/>
    <property type="project" value="InterPro"/>
</dbReference>
<accession>G1NES8</accession>
<evidence type="ECO:0000256" key="7">
    <source>
        <dbReference type="ARBA" id="ARBA00023054"/>
    </source>
</evidence>
<dbReference type="PROSITE" id="PS00411">
    <property type="entry name" value="KINESIN_MOTOR_1"/>
    <property type="match status" value="1"/>
</dbReference>
<dbReference type="GO" id="GO:0008574">
    <property type="term" value="F:plus-end-directed microtubule motor activity"/>
    <property type="evidence" value="ECO:0007669"/>
    <property type="project" value="TreeGrafter"/>
</dbReference>
<evidence type="ECO:0000256" key="2">
    <source>
        <dbReference type="ARBA" id="ARBA00022490"/>
    </source>
</evidence>
<keyword evidence="7 12" id="KW-0175">Coiled coil</keyword>
<evidence type="ECO:0000256" key="13">
    <source>
        <dbReference type="SAM" id="Phobius"/>
    </source>
</evidence>
<feature type="coiled-coil region" evidence="12">
    <location>
        <begin position="729"/>
        <end position="815"/>
    </location>
</feature>
<evidence type="ECO:0000256" key="5">
    <source>
        <dbReference type="ARBA" id="ARBA00022741"/>
    </source>
</evidence>
<keyword evidence="8 10" id="KW-0505">Motor protein</keyword>
<keyword evidence="9" id="KW-0206">Cytoskeleton</keyword>
<dbReference type="InParanoid" id="G1NES8"/>
<keyword evidence="2" id="KW-0963">Cytoplasm</keyword>
<reference evidence="15" key="3">
    <citation type="submission" date="2025-09" db="UniProtKB">
        <authorList>
            <consortium name="Ensembl"/>
        </authorList>
    </citation>
    <scope>IDENTIFICATION</scope>
</reference>
<keyword evidence="13" id="KW-1133">Transmembrane helix</keyword>
<dbReference type="SUPFAM" id="SSF52540">
    <property type="entry name" value="P-loop containing nucleoside triphosphate hydrolases"/>
    <property type="match status" value="1"/>
</dbReference>
<organism evidence="15 16">
    <name type="scientific">Meleagris gallopavo</name>
    <name type="common">Wild turkey</name>
    <dbReference type="NCBI Taxonomy" id="9103"/>
    <lineage>
        <taxon>Eukaryota</taxon>
        <taxon>Metazoa</taxon>
        <taxon>Chordata</taxon>
        <taxon>Craniata</taxon>
        <taxon>Vertebrata</taxon>
        <taxon>Euteleostomi</taxon>
        <taxon>Archelosauria</taxon>
        <taxon>Archosauria</taxon>
        <taxon>Dinosauria</taxon>
        <taxon>Saurischia</taxon>
        <taxon>Theropoda</taxon>
        <taxon>Coelurosauria</taxon>
        <taxon>Aves</taxon>
        <taxon>Neognathae</taxon>
        <taxon>Galloanserae</taxon>
        <taxon>Galliformes</taxon>
        <taxon>Phasianidae</taxon>
        <taxon>Meleagridinae</taxon>
        <taxon>Meleagris</taxon>
    </lineage>
</organism>
<feature type="domain" description="Kinesin motor" evidence="14">
    <location>
        <begin position="88"/>
        <end position="521"/>
    </location>
</feature>
<dbReference type="GO" id="GO:0005634">
    <property type="term" value="C:nucleus"/>
    <property type="evidence" value="ECO:0007669"/>
    <property type="project" value="TreeGrafter"/>
</dbReference>
<dbReference type="PROSITE" id="PS50067">
    <property type="entry name" value="KINESIN_MOTOR_2"/>
    <property type="match status" value="1"/>
</dbReference>
<dbReference type="InterPro" id="IPR027417">
    <property type="entry name" value="P-loop_NTPase"/>
</dbReference>
<sequence>MQPKRRLFLKLLSRCLALRTLFSYEAAAVLFVFVSVRFHLLCERTVRLFFFFRVPSLRAMDDEGKNRVSVELSDASESDSFLDLAYQPLKVFLRVRPFSVAELENHETQGCVTIEDPQTVILHAPKESPAMKNCERGIGHSVHKFTFSRVFRPETTQSEFFEGSTKEIVRAYVNGVNGLVFTYGVTNAGKTYTIQGTSKDLGILPRSLDMIFNYIRGRQYVKMNFKPYLSNDVKKLEEAQVKQEEIIKAALLASLKEETESVSNTVANMCHVEPTSSKCTSRNLPSDSLAENCVPVDAYQTNIHQRTQATVWVSFCEIYNEYVYDLLSVLSTLKNQKRRVLRICEDQGGNSYIKDLKWINIQSTEEGCKILKIGNKNRSFACTRMNEQSSRSHSIFSIRLLILTDEHQPHVLGVSELTFCDLAGSERCNKTQAFGDRLKEAGNINNSLHILGKCIAALKQNQNPKMKPSYIPFRESKLTRLFQPFFCGKGKACMIVNINQHANTYDETLHVMKFSAIAKQVIQTVLPKNLGDFPPKLIGGDGKPIVCFDVNKSQDDFPDSNETSAEEEVDITILSHEDLLKTAENLKEKLVAERQSKLLLEMNIRREMAEAMFRQLLETEEAWSNRLEDMKDSYEEKLESKFEMYKEAIKKHAYMCAMEQIEDHYVPIEEFIAEQEKVEDRESKILQLERQLHEQSGRLLTLGSPHSDIPTTENGMEPDLTDKMMLKANEGLQKQCMEKDELIKSLKLKIQKLNETLLEANEGYRKMVEENSRLKHTIMLKDQEMNSLQNWAKRVLELEETVSSLQKELDGHKKHFSIEDSKQQKPRRGLLANLKSTVAGNSVWSENLCFMLKSLGGAAFLRDTATALRWCERSCRFFGAGCSNTDEQSLCV</sequence>
<keyword evidence="13" id="KW-0472">Membrane</keyword>
<name>G1NES8_MELGA</name>
<dbReference type="GO" id="GO:0008017">
    <property type="term" value="F:microtubule binding"/>
    <property type="evidence" value="ECO:0007669"/>
    <property type="project" value="InterPro"/>
</dbReference>
<dbReference type="InterPro" id="IPR001752">
    <property type="entry name" value="Kinesin_motor_dom"/>
</dbReference>
<comment type="subcellular location">
    <subcellularLocation>
        <location evidence="1">Cytoplasm</location>
        <location evidence="1">Cytoskeleton</location>
        <location evidence="1">Spindle</location>
    </subcellularLocation>
</comment>
<evidence type="ECO:0000256" key="10">
    <source>
        <dbReference type="PROSITE-ProRule" id="PRU00283"/>
    </source>
</evidence>
<dbReference type="GO" id="GO:0005876">
    <property type="term" value="C:spindle microtubule"/>
    <property type="evidence" value="ECO:0007669"/>
    <property type="project" value="TreeGrafter"/>
</dbReference>
<evidence type="ECO:0000256" key="9">
    <source>
        <dbReference type="ARBA" id="ARBA00023212"/>
    </source>
</evidence>
<evidence type="ECO:0000256" key="8">
    <source>
        <dbReference type="ARBA" id="ARBA00023175"/>
    </source>
</evidence>
<evidence type="ECO:0000256" key="4">
    <source>
        <dbReference type="ARBA" id="ARBA00022701"/>
    </source>
</evidence>
<keyword evidence="4 11" id="KW-0493">Microtubule</keyword>
<dbReference type="InterPro" id="IPR036961">
    <property type="entry name" value="Kinesin_motor_dom_sf"/>
</dbReference>
<feature type="binding site" evidence="10">
    <location>
        <begin position="184"/>
        <end position="191"/>
    </location>
    <ligand>
        <name>ATP</name>
        <dbReference type="ChEBI" id="CHEBI:30616"/>
    </ligand>
</feature>
<evidence type="ECO:0000256" key="1">
    <source>
        <dbReference type="ARBA" id="ARBA00004186"/>
    </source>
</evidence>
<protein>
    <recommendedName>
        <fullName evidence="11">Kinesin-like protein</fullName>
    </recommendedName>
</protein>
<dbReference type="PRINTS" id="PR00380">
    <property type="entry name" value="KINESINHEAVY"/>
</dbReference>